<gene>
    <name evidence="3" type="ORF">J3D65DRAFT_262410</name>
</gene>
<proteinExistence type="predicted"/>
<keyword evidence="2" id="KW-0472">Membrane</keyword>
<comment type="caution">
    <text evidence="3">The sequence shown here is derived from an EMBL/GenBank/DDBJ whole genome shotgun (WGS) entry which is preliminary data.</text>
</comment>
<sequence length="237" mass="26038">MRCFLNAYVCVFFFFFFFFFFGWVGWCGVRSGQGELSDGIAGSVRKREKVELTASRFPMPTQRNGCTAMVISAVQRVSQCQGTSVCQKSSAFHNLQVGRGQGRAGPGRAGKLGGGQGVPHRTAPRASNRRGGQVAVVLIDLPGQVAVEASDSRPVSVDQMVVPWHRATVEKSKLTQRVAMRCDAMRGKAMRYDAGRLDGLWRDWREEREHWKGTKGRAGVTVLHDARHATPAVGRPG</sequence>
<organism evidence="3 4">
    <name type="scientific">Phyllosticta citribraziliensis</name>
    <dbReference type="NCBI Taxonomy" id="989973"/>
    <lineage>
        <taxon>Eukaryota</taxon>
        <taxon>Fungi</taxon>
        <taxon>Dikarya</taxon>
        <taxon>Ascomycota</taxon>
        <taxon>Pezizomycotina</taxon>
        <taxon>Dothideomycetes</taxon>
        <taxon>Dothideomycetes incertae sedis</taxon>
        <taxon>Botryosphaeriales</taxon>
        <taxon>Phyllostictaceae</taxon>
        <taxon>Phyllosticta</taxon>
    </lineage>
</organism>
<protein>
    <recommendedName>
        <fullName evidence="5">Secreted protein</fullName>
    </recommendedName>
</protein>
<dbReference type="RefSeq" id="XP_066657927.1">
    <property type="nucleotide sequence ID" value="XM_066794893.1"/>
</dbReference>
<keyword evidence="2" id="KW-1133">Transmembrane helix</keyword>
<evidence type="ECO:0000313" key="4">
    <source>
        <dbReference type="Proteomes" id="UP001360953"/>
    </source>
</evidence>
<accession>A0ABR1M0K7</accession>
<evidence type="ECO:0000256" key="2">
    <source>
        <dbReference type="SAM" id="Phobius"/>
    </source>
</evidence>
<feature type="region of interest" description="Disordered" evidence="1">
    <location>
        <begin position="98"/>
        <end position="129"/>
    </location>
</feature>
<keyword evidence="2" id="KW-0812">Transmembrane</keyword>
<evidence type="ECO:0000256" key="1">
    <source>
        <dbReference type="SAM" id="MobiDB-lite"/>
    </source>
</evidence>
<dbReference type="EMBL" id="JBBPEH010000003">
    <property type="protein sequence ID" value="KAK7540996.1"/>
    <property type="molecule type" value="Genomic_DNA"/>
</dbReference>
<dbReference type="Proteomes" id="UP001360953">
    <property type="component" value="Unassembled WGS sequence"/>
</dbReference>
<evidence type="ECO:0008006" key="5">
    <source>
        <dbReference type="Google" id="ProtNLM"/>
    </source>
</evidence>
<feature type="transmembrane region" description="Helical" evidence="2">
    <location>
        <begin position="7"/>
        <end position="26"/>
    </location>
</feature>
<evidence type="ECO:0000313" key="3">
    <source>
        <dbReference type="EMBL" id="KAK7540996.1"/>
    </source>
</evidence>
<reference evidence="3 4" key="1">
    <citation type="submission" date="2024-04" db="EMBL/GenBank/DDBJ databases">
        <title>Phyllosticta paracitricarpa is synonymous to the EU quarantine fungus P. citricarpa based on phylogenomic analyses.</title>
        <authorList>
            <consortium name="Lawrence Berkeley National Laboratory"/>
            <person name="Van ingen-buijs V.A."/>
            <person name="Van westerhoven A.C."/>
            <person name="Haridas S."/>
            <person name="Skiadas P."/>
            <person name="Martin F."/>
            <person name="Groenewald J.Z."/>
            <person name="Crous P.W."/>
            <person name="Seidl M.F."/>
        </authorList>
    </citation>
    <scope>NUCLEOTIDE SEQUENCE [LARGE SCALE GENOMIC DNA]</scope>
    <source>
        <strain evidence="3 4">CPC 17464</strain>
    </source>
</reference>
<name>A0ABR1M0K7_9PEZI</name>
<dbReference type="GeneID" id="92027799"/>
<keyword evidence="4" id="KW-1185">Reference proteome</keyword>
<feature type="compositionally biased region" description="Gly residues" evidence="1">
    <location>
        <begin position="99"/>
        <end position="117"/>
    </location>
</feature>